<sequence length="211" mass="24393">MAVLSASIEKLSDGRNYPMRQFRMEPYLMSKGLWRLIRGIEVEPILPKASTQADLAREQEWIKRDIRVLFIISQIVSNTMLGHIRGLNPSREAWESLICNYQQSKANTTYCMLNGLREDERWKSFITSIMTRENLPSFEDLQMLMMTEEINIEGGNSYHSQRGSQGKTLYTSSNRSRCRGNWRGRGRFNNNARGRGSFNATRGGRTTQQNQ</sequence>
<dbReference type="PANTHER" id="PTHR47481:SF14">
    <property type="entry name" value="RETROTRANSPOSON COPIA-LIKE N-TERMINAL DOMAIN-CONTAINING PROTEIN"/>
    <property type="match status" value="1"/>
</dbReference>
<dbReference type="EMBL" id="CM035429">
    <property type="protein sequence ID" value="KAH7299509.1"/>
    <property type="molecule type" value="Genomic_DNA"/>
</dbReference>
<protein>
    <submittedName>
        <fullName evidence="2">Uncharacterized protein</fullName>
    </submittedName>
</protein>
<feature type="compositionally biased region" description="Polar residues" evidence="1">
    <location>
        <begin position="198"/>
        <end position="211"/>
    </location>
</feature>
<reference evidence="2" key="1">
    <citation type="submission" date="2021-08" db="EMBL/GenBank/DDBJ databases">
        <title>WGS assembly of Ceratopteris richardii.</title>
        <authorList>
            <person name="Marchant D.B."/>
            <person name="Chen G."/>
            <person name="Jenkins J."/>
            <person name="Shu S."/>
            <person name="Leebens-Mack J."/>
            <person name="Grimwood J."/>
            <person name="Schmutz J."/>
            <person name="Soltis P."/>
            <person name="Soltis D."/>
            <person name="Chen Z.-H."/>
        </authorList>
    </citation>
    <scope>NUCLEOTIDE SEQUENCE</scope>
    <source>
        <strain evidence="2">Whitten #5841</strain>
        <tissue evidence="2">Leaf</tissue>
    </source>
</reference>
<comment type="caution">
    <text evidence="2">The sequence shown here is derived from an EMBL/GenBank/DDBJ whole genome shotgun (WGS) entry which is preliminary data.</text>
</comment>
<evidence type="ECO:0000313" key="3">
    <source>
        <dbReference type="Proteomes" id="UP000825935"/>
    </source>
</evidence>
<evidence type="ECO:0000313" key="2">
    <source>
        <dbReference type="EMBL" id="KAH7299509.1"/>
    </source>
</evidence>
<organism evidence="2 3">
    <name type="scientific">Ceratopteris richardii</name>
    <name type="common">Triangle waterfern</name>
    <dbReference type="NCBI Taxonomy" id="49495"/>
    <lineage>
        <taxon>Eukaryota</taxon>
        <taxon>Viridiplantae</taxon>
        <taxon>Streptophyta</taxon>
        <taxon>Embryophyta</taxon>
        <taxon>Tracheophyta</taxon>
        <taxon>Polypodiopsida</taxon>
        <taxon>Polypodiidae</taxon>
        <taxon>Polypodiales</taxon>
        <taxon>Pteridineae</taxon>
        <taxon>Pteridaceae</taxon>
        <taxon>Parkerioideae</taxon>
        <taxon>Ceratopteris</taxon>
    </lineage>
</organism>
<feature type="compositionally biased region" description="Low complexity" evidence="1">
    <location>
        <begin position="187"/>
        <end position="197"/>
    </location>
</feature>
<accession>A0A8T2RSP1</accession>
<dbReference type="AlphaFoldDB" id="A0A8T2RSP1"/>
<feature type="region of interest" description="Disordered" evidence="1">
    <location>
        <begin position="155"/>
        <end position="211"/>
    </location>
</feature>
<feature type="compositionally biased region" description="Polar residues" evidence="1">
    <location>
        <begin position="157"/>
        <end position="171"/>
    </location>
</feature>
<name>A0A8T2RSP1_CERRI</name>
<feature type="compositionally biased region" description="Basic residues" evidence="1">
    <location>
        <begin position="176"/>
        <end position="186"/>
    </location>
</feature>
<dbReference type="Proteomes" id="UP000825935">
    <property type="component" value="Chromosome 24"/>
</dbReference>
<gene>
    <name evidence="2" type="ORF">KP509_24G015700</name>
</gene>
<dbReference type="Pfam" id="PF14223">
    <property type="entry name" value="Retrotran_gag_2"/>
    <property type="match status" value="1"/>
</dbReference>
<dbReference type="PANTHER" id="PTHR47481">
    <property type="match status" value="1"/>
</dbReference>
<proteinExistence type="predicted"/>
<evidence type="ECO:0000256" key="1">
    <source>
        <dbReference type="SAM" id="MobiDB-lite"/>
    </source>
</evidence>
<keyword evidence="3" id="KW-1185">Reference proteome</keyword>